<dbReference type="GO" id="GO:0016020">
    <property type="term" value="C:membrane"/>
    <property type="evidence" value="ECO:0007669"/>
    <property type="project" value="GOC"/>
</dbReference>
<dbReference type="OrthoDB" id="2160638at2759"/>
<accession>A0A0B1SGY3</accession>
<reference evidence="8 9" key="1">
    <citation type="submission" date="2014-03" db="EMBL/GenBank/DDBJ databases">
        <title>Draft genome of the hookworm Oesophagostomum dentatum.</title>
        <authorList>
            <person name="Mitreva M."/>
        </authorList>
    </citation>
    <scope>NUCLEOTIDE SEQUENCE [LARGE SCALE GENOMIC DNA]</scope>
    <source>
        <strain evidence="8 9">OD-Hann</strain>
    </source>
</reference>
<keyword evidence="9" id="KW-1185">Reference proteome</keyword>
<evidence type="ECO:0000256" key="6">
    <source>
        <dbReference type="RuleBase" id="RU361188"/>
    </source>
</evidence>
<keyword evidence="5 6" id="KW-0378">Hydrolase</keyword>
<dbReference type="InterPro" id="IPR001139">
    <property type="entry name" value="Glyco_hydro_30"/>
</dbReference>
<gene>
    <name evidence="8" type="ORF">OESDEN_16141</name>
</gene>
<evidence type="ECO:0000256" key="2">
    <source>
        <dbReference type="ARBA" id="ARBA00005382"/>
    </source>
</evidence>
<keyword evidence="4" id="KW-0732">Signal</keyword>
<evidence type="ECO:0000313" key="9">
    <source>
        <dbReference type="Proteomes" id="UP000053660"/>
    </source>
</evidence>
<keyword evidence="6" id="KW-0326">Glycosidase</keyword>
<dbReference type="InterPro" id="IPR017853">
    <property type="entry name" value="GH"/>
</dbReference>
<keyword evidence="6" id="KW-0746">Sphingolipid metabolism</keyword>
<keyword evidence="6" id="KW-0443">Lipid metabolism</keyword>
<dbReference type="GO" id="GO:0004348">
    <property type="term" value="F:glucosylceramidase activity"/>
    <property type="evidence" value="ECO:0007669"/>
    <property type="project" value="UniProtKB-EC"/>
</dbReference>
<dbReference type="PANTHER" id="PTHR11069">
    <property type="entry name" value="GLUCOSYLCERAMIDASE"/>
    <property type="match status" value="1"/>
</dbReference>
<evidence type="ECO:0000259" key="7">
    <source>
        <dbReference type="Pfam" id="PF02055"/>
    </source>
</evidence>
<evidence type="ECO:0000313" key="8">
    <source>
        <dbReference type="EMBL" id="KHJ84149.1"/>
    </source>
</evidence>
<evidence type="ECO:0000256" key="5">
    <source>
        <dbReference type="ARBA" id="ARBA00022801"/>
    </source>
</evidence>
<evidence type="ECO:0000256" key="4">
    <source>
        <dbReference type="ARBA" id="ARBA00022729"/>
    </source>
</evidence>
<dbReference type="Proteomes" id="UP000053660">
    <property type="component" value="Unassembled WGS sequence"/>
</dbReference>
<dbReference type="EMBL" id="KN569942">
    <property type="protein sequence ID" value="KHJ84149.1"/>
    <property type="molecule type" value="Genomic_DNA"/>
</dbReference>
<protein>
    <recommendedName>
        <fullName evidence="3 6">Glucosylceramidase</fullName>
        <ecNumber evidence="3 6">3.2.1.45</ecNumber>
    </recommendedName>
</protein>
<comment type="catalytic activity">
    <reaction evidence="1">
        <text>a beta-D-glucosyl-(1&lt;-&gt;1')-N-acylsphing-4-enine + H2O = an N-acylsphing-4-enine + D-glucose</text>
        <dbReference type="Rhea" id="RHEA:13269"/>
        <dbReference type="ChEBI" id="CHEBI:4167"/>
        <dbReference type="ChEBI" id="CHEBI:15377"/>
        <dbReference type="ChEBI" id="CHEBI:22801"/>
        <dbReference type="ChEBI" id="CHEBI:52639"/>
        <dbReference type="EC" id="3.2.1.45"/>
    </reaction>
    <physiologicalReaction direction="left-to-right" evidence="1">
        <dbReference type="Rhea" id="RHEA:13270"/>
    </physiologicalReaction>
</comment>
<dbReference type="EC" id="3.2.1.45" evidence="3 6"/>
<dbReference type="PANTHER" id="PTHR11069:SF23">
    <property type="entry name" value="LYSOSOMAL ACID GLUCOSYLCERAMIDASE"/>
    <property type="match status" value="1"/>
</dbReference>
<evidence type="ECO:0000256" key="3">
    <source>
        <dbReference type="ARBA" id="ARBA00012658"/>
    </source>
</evidence>
<comment type="similarity">
    <text evidence="2 6">Belongs to the glycosyl hydrolase 30 family.</text>
</comment>
<dbReference type="InterPro" id="IPR033453">
    <property type="entry name" value="Glyco_hydro_30_TIM-barrel"/>
</dbReference>
<dbReference type="GO" id="GO:0006680">
    <property type="term" value="P:glucosylceramide catabolic process"/>
    <property type="evidence" value="ECO:0007669"/>
    <property type="project" value="TreeGrafter"/>
</dbReference>
<dbReference type="Pfam" id="PF02055">
    <property type="entry name" value="Glyco_hydro_30"/>
    <property type="match status" value="1"/>
</dbReference>
<dbReference type="SUPFAM" id="SSF51445">
    <property type="entry name" value="(Trans)glycosidases"/>
    <property type="match status" value="1"/>
</dbReference>
<sequence>LRSRKGYGNTVIQNTKVQIDFQIFDDPEATKYVDGIGVHWYLNALASPSVLTATHEHHPEKFILATEACTGSIGIHGPVLGDWYRGEEYAEDIITASRKLDR</sequence>
<name>A0A0B1SGY3_OESDE</name>
<feature type="domain" description="Glycosyl hydrolase family 30 TIM-barrel" evidence="7">
    <location>
        <begin position="23"/>
        <end position="96"/>
    </location>
</feature>
<dbReference type="AlphaFoldDB" id="A0A0B1SGY3"/>
<dbReference type="Gene3D" id="3.20.20.80">
    <property type="entry name" value="Glycosidases"/>
    <property type="match status" value="1"/>
</dbReference>
<evidence type="ECO:0000256" key="1">
    <source>
        <dbReference type="ARBA" id="ARBA00001013"/>
    </source>
</evidence>
<organism evidence="8 9">
    <name type="scientific">Oesophagostomum dentatum</name>
    <name type="common">Nodular worm</name>
    <dbReference type="NCBI Taxonomy" id="61180"/>
    <lineage>
        <taxon>Eukaryota</taxon>
        <taxon>Metazoa</taxon>
        <taxon>Ecdysozoa</taxon>
        <taxon>Nematoda</taxon>
        <taxon>Chromadorea</taxon>
        <taxon>Rhabditida</taxon>
        <taxon>Rhabditina</taxon>
        <taxon>Rhabditomorpha</taxon>
        <taxon>Strongyloidea</taxon>
        <taxon>Strongylidae</taxon>
        <taxon>Oesophagostomum</taxon>
    </lineage>
</organism>
<feature type="non-terminal residue" evidence="8">
    <location>
        <position position="1"/>
    </location>
</feature>
<proteinExistence type="inferred from homology"/>